<protein>
    <recommendedName>
        <fullName evidence="9">Planctomycete cytochrome C</fullName>
    </recommendedName>
</protein>
<dbReference type="OrthoDB" id="175242at2"/>
<accession>A0A5C5YIP1</accession>
<keyword evidence="8" id="KW-1185">Reference proteome</keyword>
<dbReference type="InterPro" id="IPR011429">
    <property type="entry name" value="Cyt_c_Planctomycete-type"/>
</dbReference>
<comment type="caution">
    <text evidence="7">The sequence shown here is derived from an EMBL/GenBank/DDBJ whole genome shotgun (WGS) entry which is preliminary data.</text>
</comment>
<gene>
    <name evidence="7" type="ORF">CA85_00150</name>
</gene>
<reference evidence="7 8" key="1">
    <citation type="submission" date="2019-02" db="EMBL/GenBank/DDBJ databases">
        <title>Deep-cultivation of Planctomycetes and their phenomic and genomic characterization uncovers novel biology.</title>
        <authorList>
            <person name="Wiegand S."/>
            <person name="Jogler M."/>
            <person name="Boedeker C."/>
            <person name="Pinto D."/>
            <person name="Vollmers J."/>
            <person name="Rivas-Marin E."/>
            <person name="Kohn T."/>
            <person name="Peeters S.H."/>
            <person name="Heuer A."/>
            <person name="Rast P."/>
            <person name="Oberbeckmann S."/>
            <person name="Bunk B."/>
            <person name="Jeske O."/>
            <person name="Meyerdierks A."/>
            <person name="Storesund J.E."/>
            <person name="Kallscheuer N."/>
            <person name="Luecker S."/>
            <person name="Lage O.M."/>
            <person name="Pohl T."/>
            <person name="Merkel B.J."/>
            <person name="Hornburger P."/>
            <person name="Mueller R.-W."/>
            <person name="Bruemmer F."/>
            <person name="Labrenz M."/>
            <person name="Spormann A.M."/>
            <person name="Op Den Camp H."/>
            <person name="Overmann J."/>
            <person name="Amann R."/>
            <person name="Jetten M.S.M."/>
            <person name="Mascher T."/>
            <person name="Medema M.H."/>
            <person name="Devos D.P."/>
            <person name="Kaster A.-K."/>
            <person name="Ovreas L."/>
            <person name="Rohde M."/>
            <person name="Galperin M.Y."/>
            <person name="Jogler C."/>
        </authorList>
    </citation>
    <scope>NUCLEOTIDE SEQUENCE [LARGE SCALE GENOMIC DNA]</scope>
    <source>
        <strain evidence="7 8">CA85</strain>
    </source>
</reference>
<feature type="domain" description="DUF1587" evidence="2">
    <location>
        <begin position="132"/>
        <end position="194"/>
    </location>
</feature>
<dbReference type="Pfam" id="PF07624">
    <property type="entry name" value="PSD2"/>
    <property type="match status" value="1"/>
</dbReference>
<organism evidence="7 8">
    <name type="scientific">Allorhodopirellula solitaria</name>
    <dbReference type="NCBI Taxonomy" id="2527987"/>
    <lineage>
        <taxon>Bacteria</taxon>
        <taxon>Pseudomonadati</taxon>
        <taxon>Planctomycetota</taxon>
        <taxon>Planctomycetia</taxon>
        <taxon>Pirellulales</taxon>
        <taxon>Pirellulaceae</taxon>
        <taxon>Allorhodopirellula</taxon>
    </lineage>
</organism>
<feature type="domain" description="DUF1588" evidence="3">
    <location>
        <begin position="644"/>
        <end position="740"/>
    </location>
</feature>
<feature type="domain" description="DUF1592" evidence="4">
    <location>
        <begin position="491"/>
        <end position="618"/>
    </location>
</feature>
<feature type="domain" description="DUF1585" evidence="1">
    <location>
        <begin position="763"/>
        <end position="836"/>
    </location>
</feature>
<dbReference type="Pfam" id="PF07627">
    <property type="entry name" value="PSCyt3"/>
    <property type="match status" value="1"/>
</dbReference>
<feature type="domain" description="DUF1595" evidence="6">
    <location>
        <begin position="417"/>
        <end position="483"/>
    </location>
</feature>
<dbReference type="InterPro" id="IPR011478">
    <property type="entry name" value="DUF1585"/>
</dbReference>
<dbReference type="EMBL" id="SJPK01000001">
    <property type="protein sequence ID" value="TWT74730.1"/>
    <property type="molecule type" value="Genomic_DNA"/>
</dbReference>
<feature type="domain" description="Cytochrome C Planctomycete-type" evidence="5">
    <location>
        <begin position="48"/>
        <end position="95"/>
    </location>
</feature>
<dbReference type="Pfam" id="PF07631">
    <property type="entry name" value="PSD4"/>
    <property type="match status" value="1"/>
</dbReference>
<dbReference type="Pfam" id="PF07637">
    <property type="entry name" value="PSD5"/>
    <property type="match status" value="1"/>
</dbReference>
<sequence length="839" mass="93920">MRAFSSLPIVAPWLILGLILWTPGVSVAQTPAAGEIPQSSVDFLQEHCLDCHDGPDGEGGMDVTSLVTNLDDPADYETWVRVYDRIEKGEMPPPEDGALDRQELESFLPPTGDALETAARFYRQRDGRVQGRRLTNLQLQRTLQDLLRIDVPLARLMPPESRSNGFVHLADAQTMSHFQLKTHLRVIDAALDATIDRATRPSRDLSLDYAPAKIARKKPGQRNREPELRKGLAVTWSSGLIFYGRISSTTVRDPGWYRITVTASAVKPTAGSNSKTPPTTATEPGVWCSVRSGECVSHSPLLNWIGSFRATQEPQTMTWDAWLSADHKLEIRPADMTLPRAGFQGGQVGFGEGEDKNVPGVAIHHLTMERIHPAGEVNTVRRALFGRDSLHFSKQAKRSLPNLSKLDDADVSGRLSQQIQRFSQLAFRRPTEREAWQPYADFTVAAWHQSMAEGADREHAYVEALRAGYRAVLCSPRFLYLCEYTDGEGRLDNWSVASRLSYFLCGSMPDEQLRDAAAEGELNSASELQHHTDRLLATPRGQRFIENFASQWLDLTEINDTEPDRRLFRDFDLLVQNAMLQETHLFLQKLLDENRPVAQLIDSDETFLNERLARYYGIDESEILDDVSLDDQMRCVSLDRTTHRGGLLSHGSVLKVTANGNDTSPVLRGVWVCERLLGEEIPPPPSNIPAVEPDIRGATTIRELLAKHASDASCASCHRHFDPPGFAMEVFDAGGQWRDRYLQLKGKKYQRGPRVDPSYTMTDGQSFETFDEFRQLVAADDERLAANLASQLLVYATAAKIQFSDRPVLRQIVDQTRSTGYGFRSILHAVVASDTFLNK</sequence>
<dbReference type="InterPro" id="IPR013036">
    <property type="entry name" value="DUF1587"/>
</dbReference>
<evidence type="ECO:0000313" key="8">
    <source>
        <dbReference type="Proteomes" id="UP000318053"/>
    </source>
</evidence>
<evidence type="ECO:0000259" key="3">
    <source>
        <dbReference type="Pfam" id="PF07627"/>
    </source>
</evidence>
<evidence type="ECO:0000259" key="2">
    <source>
        <dbReference type="Pfam" id="PF07626"/>
    </source>
</evidence>
<dbReference type="RefSeq" id="WP_146389037.1">
    <property type="nucleotide sequence ID" value="NZ_SJPK01000001.1"/>
</dbReference>
<evidence type="ECO:0000259" key="1">
    <source>
        <dbReference type="Pfam" id="PF07624"/>
    </source>
</evidence>
<evidence type="ECO:0000259" key="4">
    <source>
        <dbReference type="Pfam" id="PF07631"/>
    </source>
</evidence>
<dbReference type="Pfam" id="PF07626">
    <property type="entry name" value="PSD3"/>
    <property type="match status" value="1"/>
</dbReference>
<name>A0A5C5YIP1_9BACT</name>
<evidence type="ECO:0000259" key="5">
    <source>
        <dbReference type="Pfam" id="PF07635"/>
    </source>
</evidence>
<proteinExistence type="predicted"/>
<dbReference type="InterPro" id="IPR013043">
    <property type="entry name" value="DUF1595"/>
</dbReference>
<dbReference type="Pfam" id="PF07635">
    <property type="entry name" value="PSCyt1"/>
    <property type="match status" value="1"/>
</dbReference>
<dbReference type="Proteomes" id="UP000318053">
    <property type="component" value="Unassembled WGS sequence"/>
</dbReference>
<evidence type="ECO:0000259" key="6">
    <source>
        <dbReference type="Pfam" id="PF07637"/>
    </source>
</evidence>
<dbReference type="InterPro" id="IPR013039">
    <property type="entry name" value="DUF1588"/>
</dbReference>
<dbReference type="InterPro" id="IPR013042">
    <property type="entry name" value="DUF1592"/>
</dbReference>
<evidence type="ECO:0000313" key="7">
    <source>
        <dbReference type="EMBL" id="TWT74730.1"/>
    </source>
</evidence>
<dbReference type="AlphaFoldDB" id="A0A5C5YIP1"/>
<evidence type="ECO:0008006" key="9">
    <source>
        <dbReference type="Google" id="ProtNLM"/>
    </source>
</evidence>